<dbReference type="Proteomes" id="UP000308197">
    <property type="component" value="Unassembled WGS sequence"/>
</dbReference>
<reference evidence="2 3" key="1">
    <citation type="journal article" date="2019" name="Nat. Ecol. Evol.">
        <title>Megaphylogeny resolves global patterns of mushroom evolution.</title>
        <authorList>
            <person name="Varga T."/>
            <person name="Krizsan K."/>
            <person name="Foldi C."/>
            <person name="Dima B."/>
            <person name="Sanchez-Garcia M."/>
            <person name="Sanchez-Ramirez S."/>
            <person name="Szollosi G.J."/>
            <person name="Szarkandi J.G."/>
            <person name="Papp V."/>
            <person name="Albert L."/>
            <person name="Andreopoulos W."/>
            <person name="Angelini C."/>
            <person name="Antonin V."/>
            <person name="Barry K.W."/>
            <person name="Bougher N.L."/>
            <person name="Buchanan P."/>
            <person name="Buyck B."/>
            <person name="Bense V."/>
            <person name="Catcheside P."/>
            <person name="Chovatia M."/>
            <person name="Cooper J."/>
            <person name="Damon W."/>
            <person name="Desjardin D."/>
            <person name="Finy P."/>
            <person name="Geml J."/>
            <person name="Haridas S."/>
            <person name="Hughes K."/>
            <person name="Justo A."/>
            <person name="Karasinski D."/>
            <person name="Kautmanova I."/>
            <person name="Kiss B."/>
            <person name="Kocsube S."/>
            <person name="Kotiranta H."/>
            <person name="LaButti K.M."/>
            <person name="Lechner B.E."/>
            <person name="Liimatainen K."/>
            <person name="Lipzen A."/>
            <person name="Lukacs Z."/>
            <person name="Mihaltcheva S."/>
            <person name="Morgado L.N."/>
            <person name="Niskanen T."/>
            <person name="Noordeloos M.E."/>
            <person name="Ohm R.A."/>
            <person name="Ortiz-Santana B."/>
            <person name="Ovrebo C."/>
            <person name="Racz N."/>
            <person name="Riley R."/>
            <person name="Savchenko A."/>
            <person name="Shiryaev A."/>
            <person name="Soop K."/>
            <person name="Spirin V."/>
            <person name="Szebenyi C."/>
            <person name="Tomsovsky M."/>
            <person name="Tulloss R.E."/>
            <person name="Uehling J."/>
            <person name="Grigoriev I.V."/>
            <person name="Vagvolgyi C."/>
            <person name="Papp T."/>
            <person name="Martin F.M."/>
            <person name="Miettinen O."/>
            <person name="Hibbett D.S."/>
            <person name="Nagy L.G."/>
        </authorList>
    </citation>
    <scope>NUCLEOTIDE SEQUENCE [LARGE SCALE GENOMIC DNA]</scope>
    <source>
        <strain evidence="2 3">HHB13444</strain>
    </source>
</reference>
<sequence length="106" mass="11957">MTRAQEQDRSVLPTRSLPRPHSFGHRGYKPACWEPVDLRDWGSALTASWTCRGRHVVAIACRRIKIRTVGLGRAPRDRRGLCGSVQTVYHVQGSCDTCRERLAVSK</sequence>
<keyword evidence="3" id="KW-1185">Reference proteome</keyword>
<name>A0A5C3NTZ5_9APHY</name>
<gene>
    <name evidence="2" type="ORF">K466DRAFT_389226</name>
</gene>
<protein>
    <submittedName>
        <fullName evidence="2">Uncharacterized protein</fullName>
    </submittedName>
</protein>
<proteinExistence type="predicted"/>
<evidence type="ECO:0000313" key="2">
    <source>
        <dbReference type="EMBL" id="TFK80259.1"/>
    </source>
</evidence>
<dbReference type="AlphaFoldDB" id="A0A5C3NTZ5"/>
<feature type="region of interest" description="Disordered" evidence="1">
    <location>
        <begin position="1"/>
        <end position="27"/>
    </location>
</feature>
<dbReference type="InParanoid" id="A0A5C3NTZ5"/>
<accession>A0A5C3NTZ5</accession>
<evidence type="ECO:0000256" key="1">
    <source>
        <dbReference type="SAM" id="MobiDB-lite"/>
    </source>
</evidence>
<dbReference type="EMBL" id="ML211813">
    <property type="protein sequence ID" value="TFK80259.1"/>
    <property type="molecule type" value="Genomic_DNA"/>
</dbReference>
<organism evidence="2 3">
    <name type="scientific">Polyporus arcularius HHB13444</name>
    <dbReference type="NCBI Taxonomy" id="1314778"/>
    <lineage>
        <taxon>Eukaryota</taxon>
        <taxon>Fungi</taxon>
        <taxon>Dikarya</taxon>
        <taxon>Basidiomycota</taxon>
        <taxon>Agaricomycotina</taxon>
        <taxon>Agaricomycetes</taxon>
        <taxon>Polyporales</taxon>
        <taxon>Polyporaceae</taxon>
        <taxon>Polyporus</taxon>
    </lineage>
</organism>
<evidence type="ECO:0000313" key="3">
    <source>
        <dbReference type="Proteomes" id="UP000308197"/>
    </source>
</evidence>